<dbReference type="Proteomes" id="UP000295198">
    <property type="component" value="Unassembled WGS sequence"/>
</dbReference>
<dbReference type="InterPro" id="IPR049438">
    <property type="entry name" value="TreT_GT1"/>
</dbReference>
<evidence type="ECO:0000256" key="2">
    <source>
        <dbReference type="ARBA" id="ARBA00011738"/>
    </source>
</evidence>
<evidence type="ECO:0000313" key="10">
    <source>
        <dbReference type="Proteomes" id="UP000295198"/>
    </source>
</evidence>
<comment type="subunit">
    <text evidence="2">Homodimer.</text>
</comment>
<keyword evidence="3" id="KW-0313">Glucose metabolism</keyword>
<evidence type="ECO:0000256" key="3">
    <source>
        <dbReference type="ARBA" id="ARBA00022526"/>
    </source>
</evidence>
<evidence type="ECO:0000256" key="4">
    <source>
        <dbReference type="ARBA" id="ARBA00022676"/>
    </source>
</evidence>
<organism evidence="9 10">
    <name type="scientific">Nocardioides guangzhouensis</name>
    <dbReference type="NCBI Taxonomy" id="2497878"/>
    <lineage>
        <taxon>Bacteria</taxon>
        <taxon>Bacillati</taxon>
        <taxon>Actinomycetota</taxon>
        <taxon>Actinomycetes</taxon>
        <taxon>Propionibacteriales</taxon>
        <taxon>Nocardioidaceae</taxon>
        <taxon>Nocardioides</taxon>
    </lineage>
</organism>
<dbReference type="InterPro" id="IPR052078">
    <property type="entry name" value="Trehalose_Metab_GTase"/>
</dbReference>
<dbReference type="RefSeq" id="WP_134714780.1">
    <property type="nucleotide sequence ID" value="NZ_SDKM01000005.1"/>
</dbReference>
<evidence type="ECO:0000256" key="6">
    <source>
        <dbReference type="ARBA" id="ARBA00023277"/>
    </source>
</evidence>
<evidence type="ECO:0000259" key="7">
    <source>
        <dbReference type="Pfam" id="PF00534"/>
    </source>
</evidence>
<evidence type="ECO:0000259" key="8">
    <source>
        <dbReference type="Pfam" id="PF21269"/>
    </source>
</evidence>
<dbReference type="GO" id="GO:0006006">
    <property type="term" value="P:glucose metabolic process"/>
    <property type="evidence" value="ECO:0007669"/>
    <property type="project" value="UniProtKB-KW"/>
</dbReference>
<feature type="domain" description="Glycosyl transferase family 1" evidence="7">
    <location>
        <begin position="335"/>
        <end position="422"/>
    </location>
</feature>
<evidence type="ECO:0000256" key="5">
    <source>
        <dbReference type="ARBA" id="ARBA00022679"/>
    </source>
</evidence>
<dbReference type="InterPro" id="IPR001296">
    <property type="entry name" value="Glyco_trans_1"/>
</dbReference>
<keyword evidence="6" id="KW-0119">Carbohydrate metabolism</keyword>
<comment type="caution">
    <text evidence="9">The sequence shown here is derived from an EMBL/GenBank/DDBJ whole genome shotgun (WGS) entry which is preliminary data.</text>
</comment>
<dbReference type="AlphaFoldDB" id="A0A4Q4ZIP8"/>
<reference evidence="9 10" key="1">
    <citation type="submission" date="2019-01" db="EMBL/GenBank/DDBJ databases">
        <title>Nocardioides guangzhouensis sp. nov., an actinobacterium isolated from soil.</title>
        <authorList>
            <person name="Fu Y."/>
            <person name="Cai Y."/>
            <person name="Lin Z."/>
            <person name="Chen P."/>
        </authorList>
    </citation>
    <scope>NUCLEOTIDE SEQUENCE [LARGE SCALE GENOMIC DNA]</scope>
    <source>
        <strain evidence="9 10">130</strain>
    </source>
</reference>
<dbReference type="GO" id="GO:0016757">
    <property type="term" value="F:glycosyltransferase activity"/>
    <property type="evidence" value="ECO:0007669"/>
    <property type="project" value="UniProtKB-KW"/>
</dbReference>
<proteinExistence type="inferred from homology"/>
<dbReference type="PANTHER" id="PTHR47779">
    <property type="entry name" value="SYNTHASE (CCG-9), PUTATIVE (AFU_ORTHOLOGUE AFUA_3G12100)-RELATED"/>
    <property type="match status" value="1"/>
</dbReference>
<keyword evidence="5 9" id="KW-0808">Transferase</keyword>
<dbReference type="Pfam" id="PF21269">
    <property type="entry name" value="TreT_GT1"/>
    <property type="match status" value="1"/>
</dbReference>
<dbReference type="EMBL" id="SDKM01000005">
    <property type="protein sequence ID" value="RYP87785.1"/>
    <property type="molecule type" value="Genomic_DNA"/>
</dbReference>
<sequence>MREVQVTPVPLERLASLLTPDRADRLLEYQRRAERGLARRTVWNINSTGEGGGVAEMLRALLAYARGAGIDIRWLVLDGNPEFFAVTKRIHNRLHGDAGDGGALDDAARVAYLDVQARNLETLERLVRPGDIVLLHDPQTAGLAANLRAKGAYVVWRCHVGIDEQNALTREAWTFLRDLVAPAHAVIFSRSQFAPDWFDRQWLRVIPPSLDPFSPKNVELAPDDVATLVARCHRTDDGPPPPADSRTVLQVSRWDRLKDMSGLLAAFAQNARTLPDDVHLVLAGPQTDGVQDDPEATAVLAGCRELRSGLEPGIRARVHLLSLPMADVEDNARMVNALQRHASVVVQKSLAEGFGLTVTEPMWKGRPVVASAVGGIRDQIEDGVSGLLLQDPRDHAELVAALRRTLEDPELSLQLGKAARERIRDRYLADRHLIQYVELFEELLEDGARAVRPD</sequence>
<keyword evidence="4" id="KW-0328">Glycosyltransferase</keyword>
<evidence type="ECO:0000313" key="9">
    <source>
        <dbReference type="EMBL" id="RYP87785.1"/>
    </source>
</evidence>
<dbReference type="Gene3D" id="3.40.50.2000">
    <property type="entry name" value="Glycogen Phosphorylase B"/>
    <property type="match status" value="2"/>
</dbReference>
<accession>A0A4Q4ZIP8</accession>
<dbReference type="Pfam" id="PF00534">
    <property type="entry name" value="Glycos_transf_1"/>
    <property type="match status" value="1"/>
</dbReference>
<name>A0A4Q4ZIP8_9ACTN</name>
<protein>
    <submittedName>
        <fullName evidence="9">Glycosyltransferase</fullName>
    </submittedName>
</protein>
<keyword evidence="10" id="KW-1185">Reference proteome</keyword>
<feature type="domain" description="Trehalose synthase N-terminal" evidence="8">
    <location>
        <begin position="44"/>
        <end position="194"/>
    </location>
</feature>
<comment type="similarity">
    <text evidence="1">Belongs to the glycosyltransferase group 1 family. Glycosyltransferase 4 subfamily.</text>
</comment>
<dbReference type="SUPFAM" id="SSF53756">
    <property type="entry name" value="UDP-Glycosyltransferase/glycogen phosphorylase"/>
    <property type="match status" value="1"/>
</dbReference>
<gene>
    <name evidence="9" type="ORF">EKO23_05215</name>
</gene>
<dbReference type="PANTHER" id="PTHR47779:SF1">
    <property type="entry name" value="SYNTHASE (CCG-9), PUTATIVE (AFU_ORTHOLOGUE AFUA_3G12100)-RELATED"/>
    <property type="match status" value="1"/>
</dbReference>
<evidence type="ECO:0000256" key="1">
    <source>
        <dbReference type="ARBA" id="ARBA00009481"/>
    </source>
</evidence>
<dbReference type="OrthoDB" id="9772485at2"/>